<comment type="cofactor">
    <cofactor evidence="1">
        <name>Mg(2+)</name>
        <dbReference type="ChEBI" id="CHEBI:18420"/>
    </cofactor>
</comment>
<keyword evidence="5" id="KW-0378">Hydrolase</keyword>
<evidence type="ECO:0000256" key="1">
    <source>
        <dbReference type="ARBA" id="ARBA00001946"/>
    </source>
</evidence>
<proteinExistence type="inferred from homology"/>
<dbReference type="SFLD" id="SFLDG01129">
    <property type="entry name" value="C1.5:_HAD__Beta-PGM__Phosphata"/>
    <property type="match status" value="1"/>
</dbReference>
<dbReference type="PRINTS" id="PR00413">
    <property type="entry name" value="HADHALOGNASE"/>
</dbReference>
<dbReference type="RefSeq" id="WP_244356996.1">
    <property type="nucleotide sequence ID" value="NZ_JAJNNZ010000006.1"/>
</dbReference>
<evidence type="ECO:0000313" key="6">
    <source>
        <dbReference type="Proteomes" id="UP001139488"/>
    </source>
</evidence>
<dbReference type="GO" id="GO:0046872">
    <property type="term" value="F:metal ion binding"/>
    <property type="evidence" value="ECO:0007669"/>
    <property type="project" value="UniProtKB-KW"/>
</dbReference>
<dbReference type="Pfam" id="PF13419">
    <property type="entry name" value="HAD_2"/>
    <property type="match status" value="1"/>
</dbReference>
<keyword evidence="3" id="KW-0479">Metal-binding</keyword>
<comment type="similarity">
    <text evidence="2">Belongs to the HAD-like hydrolase superfamily. CbbY/CbbZ/Gph/YieH family.</text>
</comment>
<dbReference type="Gene3D" id="1.10.150.240">
    <property type="entry name" value="Putative phosphatase, domain 2"/>
    <property type="match status" value="1"/>
</dbReference>
<dbReference type="InterPro" id="IPR051600">
    <property type="entry name" value="Beta-PGM-like"/>
</dbReference>
<dbReference type="InterPro" id="IPR023214">
    <property type="entry name" value="HAD_sf"/>
</dbReference>
<evidence type="ECO:0000313" key="5">
    <source>
        <dbReference type="EMBL" id="MCJ2377061.1"/>
    </source>
</evidence>
<dbReference type="PANTHER" id="PTHR46193">
    <property type="entry name" value="6-PHOSPHOGLUCONATE PHOSPHATASE"/>
    <property type="match status" value="1"/>
</dbReference>
<dbReference type="NCBIfam" id="TIGR01509">
    <property type="entry name" value="HAD-SF-IA-v3"/>
    <property type="match status" value="1"/>
</dbReference>
<dbReference type="SUPFAM" id="SSF56784">
    <property type="entry name" value="HAD-like"/>
    <property type="match status" value="1"/>
</dbReference>
<dbReference type="SFLD" id="SFLDS00003">
    <property type="entry name" value="Haloacid_Dehalogenase"/>
    <property type="match status" value="1"/>
</dbReference>
<name>A0A9X1WBJ8_9VIBR</name>
<keyword evidence="6" id="KW-1185">Reference proteome</keyword>
<keyword evidence="4" id="KW-0460">Magnesium</keyword>
<dbReference type="InterPro" id="IPR006439">
    <property type="entry name" value="HAD-SF_hydro_IA"/>
</dbReference>
<dbReference type="InterPro" id="IPR023198">
    <property type="entry name" value="PGP-like_dom2"/>
</dbReference>
<dbReference type="SFLD" id="SFLDG01135">
    <property type="entry name" value="C1.5.6:_HAD__Beta-PGM__Phospha"/>
    <property type="match status" value="1"/>
</dbReference>
<dbReference type="EMBL" id="JAJNNZ010000006">
    <property type="protein sequence ID" value="MCJ2377061.1"/>
    <property type="molecule type" value="Genomic_DNA"/>
</dbReference>
<dbReference type="GO" id="GO:0016787">
    <property type="term" value="F:hydrolase activity"/>
    <property type="evidence" value="ECO:0007669"/>
    <property type="project" value="UniProtKB-KW"/>
</dbReference>
<dbReference type="AlphaFoldDB" id="A0A9X1WBJ8"/>
<evidence type="ECO:0000256" key="4">
    <source>
        <dbReference type="ARBA" id="ARBA00022842"/>
    </source>
</evidence>
<dbReference type="InterPro" id="IPR041492">
    <property type="entry name" value="HAD_2"/>
</dbReference>
<dbReference type="Proteomes" id="UP001139488">
    <property type="component" value="Unassembled WGS sequence"/>
</dbReference>
<dbReference type="Gene3D" id="3.40.50.1000">
    <property type="entry name" value="HAD superfamily/HAD-like"/>
    <property type="match status" value="1"/>
</dbReference>
<accession>A0A9X1WBJ8</accession>
<sequence length="230" mass="25343">MGLINCVIFDCDGTLIDSEKLCCRAVVNTFKQVGIELEFDEVQRQFVGGKVADILSHYKSFSGCQVSLDMLEPIYRNETAHLFAHYLKPMPGASSLLDSLTKQGIEYALVTNGPTSKTESLLSMVGLLDKFRGKIVSAFDANSWKPEPDLLKYAIMILGFVPDECIYVDDTKKGVEMGLNVGIRTVHFTLNKEIPESELCVVCSSLDDVGHYISEVSARCGGVLLNESEE</sequence>
<comment type="caution">
    <text evidence="5">The sequence shown here is derived from an EMBL/GenBank/DDBJ whole genome shotgun (WGS) entry which is preliminary data.</text>
</comment>
<organism evidence="5 6">
    <name type="scientific">Vibrio gelatinilyticus</name>
    <dbReference type="NCBI Taxonomy" id="2893468"/>
    <lineage>
        <taxon>Bacteria</taxon>
        <taxon>Pseudomonadati</taxon>
        <taxon>Pseudomonadota</taxon>
        <taxon>Gammaproteobacteria</taxon>
        <taxon>Vibrionales</taxon>
        <taxon>Vibrionaceae</taxon>
        <taxon>Vibrio</taxon>
    </lineage>
</organism>
<dbReference type="InterPro" id="IPR036412">
    <property type="entry name" value="HAD-like_sf"/>
</dbReference>
<reference evidence="5" key="1">
    <citation type="submission" date="2021-11" db="EMBL/GenBank/DDBJ databases">
        <title>Vibrio ZSDE26 sp. nov. and Vibrio ZSDZ34 sp. nov., isolated from coastal seawater in Qingdao.</title>
        <authorList>
            <person name="Zhang P."/>
        </authorList>
    </citation>
    <scope>NUCLEOTIDE SEQUENCE</scope>
    <source>
        <strain evidence="5">ZSDZ34</strain>
    </source>
</reference>
<evidence type="ECO:0000256" key="2">
    <source>
        <dbReference type="ARBA" id="ARBA00006171"/>
    </source>
</evidence>
<dbReference type="PANTHER" id="PTHR46193:SF10">
    <property type="entry name" value="6-PHOSPHOGLUCONATE PHOSPHATASE"/>
    <property type="match status" value="1"/>
</dbReference>
<protein>
    <submittedName>
        <fullName evidence="5">HAD-IA family hydrolase</fullName>
    </submittedName>
</protein>
<evidence type="ECO:0000256" key="3">
    <source>
        <dbReference type="ARBA" id="ARBA00022723"/>
    </source>
</evidence>
<gene>
    <name evidence="5" type="ORF">LNL84_09465</name>
</gene>